<dbReference type="Proteomes" id="UP000289462">
    <property type="component" value="Segment"/>
</dbReference>
<dbReference type="KEGG" id="vg:80527588"/>
<keyword evidence="3" id="KW-1185">Reference proteome</keyword>
<dbReference type="RefSeq" id="YP_010790261.1">
    <property type="nucleotide sequence ID" value="NC_075386.1"/>
</dbReference>
<accession>A0A3G2YSY2</accession>
<feature type="region of interest" description="Disordered" evidence="1">
    <location>
        <begin position="125"/>
        <end position="187"/>
    </location>
</feature>
<evidence type="ECO:0000313" key="3">
    <source>
        <dbReference type="Proteomes" id="UP000289462"/>
    </source>
</evidence>
<name>A0A3G2YSY2_9VIRU</name>
<dbReference type="EMBL" id="MK012464">
    <property type="protein sequence ID" value="AYP28767.1"/>
    <property type="molecule type" value="Genomic_DNA"/>
</dbReference>
<dbReference type="GeneID" id="80527588"/>
<organism evidence="2 3">
    <name type="scientific">Anelloviridae sp</name>
    <dbReference type="NCBI Taxonomy" id="2055263"/>
    <lineage>
        <taxon>Viruses</taxon>
        <taxon>Monodnaviria</taxon>
        <taxon>Shotokuvirae</taxon>
        <taxon>Commensaviricota</taxon>
        <taxon>Cardeaviricetes</taxon>
        <taxon>Sanitavirales</taxon>
        <taxon>Anelloviridae</taxon>
    </lineage>
</organism>
<reference evidence="2 3" key="1">
    <citation type="submission" date="2018-10" db="EMBL/GenBank/DDBJ databases">
        <title>Uncovering a Universe of Circular DNA Viruses in Animal Metagenomes.</title>
        <authorList>
            <person name="Tisza M."/>
            <person name="Buck C."/>
            <person name="Pastrana D."/>
            <person name="Welch N."/>
            <person name="Peretti A."/>
        </authorList>
    </citation>
    <scope>NUCLEOTIDE SEQUENCE [LARGE SCALE GENOMIC DNA]</scope>
    <source>
        <strain evidence="2">Ctbd010</strain>
    </source>
</reference>
<proteinExistence type="predicted"/>
<protein>
    <submittedName>
        <fullName evidence="2">Uncharacterized protein</fullName>
    </submittedName>
</protein>
<sequence>MTLTQDKVHGLIGYGTICQWTRHPNIVHSVHQYILLPIHKPYGLSINFTLRSEARISKTDLRSTPYTRSMNHRKPVHKHADPVSILKTSTQTGSSQKEPLDELLNLITDQDFCTRSGITLEDIFGESSGSSKREYPGAENRSDTSESDVPFSDESGIEGLNSDEWEDILSSPEGEGGAPPSPKTCPL</sequence>
<evidence type="ECO:0000313" key="2">
    <source>
        <dbReference type="EMBL" id="AYP28767.1"/>
    </source>
</evidence>
<feature type="compositionally biased region" description="Basic and acidic residues" evidence="1">
    <location>
        <begin position="131"/>
        <end position="144"/>
    </location>
</feature>
<evidence type="ECO:0000256" key="1">
    <source>
        <dbReference type="SAM" id="MobiDB-lite"/>
    </source>
</evidence>